<evidence type="ECO:0000313" key="1">
    <source>
        <dbReference type="EMBL" id="GES93998.1"/>
    </source>
</evidence>
<sequence>MGPYRNTAAIQAEDVLKVKPNRHNMHRYISKNINVIHTSQCSISYYHHKPNDNAIVAAVGTLLYMRPSYNITQLATISNYTNIQQSLQFSYHINAAKKAGFIDELKDYYTKCRLVTVFQIKGNYLLLNEIDIMYFSVYYRALVYEESSMKEALNVEMNELLSLIEMDGREVIVRLCEPYQLVRNDTLLYKIKSEYEINSYEINPDNDAIKESISKVSEWLMNLENEQLRKFVDFIQEHNQQLETEVKTIYFVLESRKGFRHLILLNDSMDSRTYNALEMKIWNSRTQLLGRSEVWDMCIFKRPGISAAHENLDLGWIRKLLDLGYMLFLDERVDFCLELGSISLGPGCGFLNKVPDLTTTHIIWDAYSTWEYLEFGLLNTDMERDAASWIIGRIGHGFLDNKTNTTMGRSNTTSWKVS</sequence>
<accession>A0A8H3LSC2</accession>
<proteinExistence type="predicted"/>
<dbReference type="EMBL" id="BLAL01000229">
    <property type="protein sequence ID" value="GES93998.1"/>
    <property type="molecule type" value="Genomic_DNA"/>
</dbReference>
<reference evidence="1" key="1">
    <citation type="submission" date="2019-10" db="EMBL/GenBank/DDBJ databases">
        <title>Conservation and host-specific expression of non-tandemly repeated heterogenous ribosome RNA gene in arbuscular mycorrhizal fungi.</title>
        <authorList>
            <person name="Maeda T."/>
            <person name="Kobayashi Y."/>
            <person name="Nakagawa T."/>
            <person name="Ezawa T."/>
            <person name="Yamaguchi K."/>
            <person name="Bino T."/>
            <person name="Nishimoto Y."/>
            <person name="Shigenobu S."/>
            <person name="Kawaguchi M."/>
        </authorList>
    </citation>
    <scope>NUCLEOTIDE SEQUENCE</scope>
    <source>
        <strain evidence="1">HR1</strain>
    </source>
</reference>
<name>A0A8H3LSC2_9GLOM</name>
<dbReference type="AlphaFoldDB" id="A0A8H3LSC2"/>
<protein>
    <submittedName>
        <fullName evidence="1">Uncharacterized protein</fullName>
    </submittedName>
</protein>
<organism evidence="1 2">
    <name type="scientific">Rhizophagus clarus</name>
    <dbReference type="NCBI Taxonomy" id="94130"/>
    <lineage>
        <taxon>Eukaryota</taxon>
        <taxon>Fungi</taxon>
        <taxon>Fungi incertae sedis</taxon>
        <taxon>Mucoromycota</taxon>
        <taxon>Glomeromycotina</taxon>
        <taxon>Glomeromycetes</taxon>
        <taxon>Glomerales</taxon>
        <taxon>Glomeraceae</taxon>
        <taxon>Rhizophagus</taxon>
    </lineage>
</organism>
<evidence type="ECO:0000313" key="2">
    <source>
        <dbReference type="Proteomes" id="UP000615446"/>
    </source>
</evidence>
<dbReference type="OrthoDB" id="2310995at2759"/>
<gene>
    <name evidence="1" type="ORF">RCL2_002074300</name>
</gene>
<dbReference type="Proteomes" id="UP000615446">
    <property type="component" value="Unassembled WGS sequence"/>
</dbReference>
<comment type="caution">
    <text evidence="1">The sequence shown here is derived from an EMBL/GenBank/DDBJ whole genome shotgun (WGS) entry which is preliminary data.</text>
</comment>